<dbReference type="RefSeq" id="WP_102441681.1">
    <property type="nucleotide sequence ID" value="NZ_CAWNZI010000026.1"/>
</dbReference>
<dbReference type="EMBL" id="MCSW01000172">
    <property type="protein sequence ID" value="PMF21208.1"/>
    <property type="molecule type" value="Genomic_DNA"/>
</dbReference>
<dbReference type="GO" id="GO:0015772">
    <property type="term" value="P:oligosaccharide transport"/>
    <property type="evidence" value="ECO:0007669"/>
    <property type="project" value="TreeGrafter"/>
</dbReference>
<protein>
    <submittedName>
        <fullName evidence="4">Multidrug transporter</fullName>
    </submittedName>
</protein>
<comment type="caution">
    <text evidence="4">The sequence shown here is derived from an EMBL/GenBank/DDBJ whole genome shotgun (WGS) entry which is preliminary data.</text>
</comment>
<reference evidence="5" key="1">
    <citation type="submission" date="2016-07" db="EMBL/GenBank/DDBJ databases">
        <title>Nontailed viruses are major unrecognized killers of bacteria in the ocean.</title>
        <authorList>
            <person name="Kauffman K."/>
            <person name="Hussain F."/>
            <person name="Yang J."/>
            <person name="Arevalo P."/>
            <person name="Brown J."/>
            <person name="Cutler M."/>
            <person name="Kelly L."/>
            <person name="Polz M.F."/>
        </authorList>
    </citation>
    <scope>NUCLEOTIDE SEQUENCE [LARGE SCALE GENOMIC DNA]</scope>
    <source>
        <strain evidence="5">10N.286.54.F3</strain>
    </source>
</reference>
<dbReference type="AlphaFoldDB" id="A0A2N7EU90"/>
<evidence type="ECO:0000313" key="5">
    <source>
        <dbReference type="Proteomes" id="UP000235405"/>
    </source>
</evidence>
<evidence type="ECO:0000256" key="2">
    <source>
        <dbReference type="ARBA" id="ARBA00022448"/>
    </source>
</evidence>
<dbReference type="InterPro" id="IPR005318">
    <property type="entry name" value="OM_porin_bac"/>
</dbReference>
<proteinExistence type="inferred from homology"/>
<accession>A0A2N7EU90</accession>
<keyword evidence="3" id="KW-0732">Signal</keyword>
<evidence type="ECO:0000256" key="3">
    <source>
        <dbReference type="ARBA" id="ARBA00022729"/>
    </source>
</evidence>
<evidence type="ECO:0000256" key="1">
    <source>
        <dbReference type="ARBA" id="ARBA00009075"/>
    </source>
</evidence>
<gene>
    <name evidence="4" type="ORF">BCV19_08780</name>
</gene>
<dbReference type="GO" id="GO:0015288">
    <property type="term" value="F:porin activity"/>
    <property type="evidence" value="ECO:0007669"/>
    <property type="project" value="TreeGrafter"/>
</dbReference>
<dbReference type="GO" id="GO:0016020">
    <property type="term" value="C:membrane"/>
    <property type="evidence" value="ECO:0007669"/>
    <property type="project" value="InterPro"/>
</dbReference>
<dbReference type="Proteomes" id="UP000235405">
    <property type="component" value="Unassembled WGS sequence"/>
</dbReference>
<comment type="similarity">
    <text evidence="1">Belongs to the outer membrane porin (Opr) (TC 1.B.25) family.</text>
</comment>
<evidence type="ECO:0000313" key="4">
    <source>
        <dbReference type="EMBL" id="PMF21208.1"/>
    </source>
</evidence>
<dbReference type="InterPro" id="IPR023614">
    <property type="entry name" value="Porin_dom_sf"/>
</dbReference>
<organism evidence="4 5">
    <name type="scientific">Vibrio splendidus</name>
    <dbReference type="NCBI Taxonomy" id="29497"/>
    <lineage>
        <taxon>Bacteria</taxon>
        <taxon>Pseudomonadati</taxon>
        <taxon>Pseudomonadota</taxon>
        <taxon>Gammaproteobacteria</taxon>
        <taxon>Vibrionales</taxon>
        <taxon>Vibrionaceae</taxon>
        <taxon>Vibrio</taxon>
    </lineage>
</organism>
<sequence length="471" mass="50626">MENKFFKVSAITAAMVGALSAAPAMANDPVGPEYASQASEFFSESTISGNLNFFMRARDRAGKDANGNDTAKVTNLDHGSIFANLGFHSGYVADVVGFDAVVYSTFDMWAGEETGGSFEHEMNFFDCGSPYGAGAGDGSGSCDSFETDNGVSFAKAALKFKFGESVNAQLGYFQPSVPSSLGVNWSFAPGTYRGGEIGGNFGDLSVGFVYADQYKAPWFKETYEFRDGSFWGSAGKDVGDVYSFGARYALENGISVDVGYGGLTDGDRKNFHAKVKGTTDGGLFWSPQLYVVDDDNQFDSTAFQAALLTAKSLGQYSFRAEATYTSADSEDTRGQVGNLSYRLTEQYGGSNGAYDIWWNNRSDFNHDGEYAFFLSSSRDFSDVGGTGFSAGVSGAYGAGAKAAGYDELVEYAYSFFANYAIQAGALKDANVGFYYTNYFNETDAADWGAYSNAFNDETDFKLTLTIPFSVK</sequence>
<dbReference type="Gene3D" id="2.40.160.10">
    <property type="entry name" value="Porin"/>
    <property type="match status" value="1"/>
</dbReference>
<dbReference type="PANTHER" id="PTHR34596">
    <property type="entry name" value="CHITOPORIN"/>
    <property type="match status" value="1"/>
</dbReference>
<dbReference type="GeneID" id="72398517"/>
<name>A0A2N7EU90_VIBSP</name>
<dbReference type="PANTHER" id="PTHR34596:SF2">
    <property type="entry name" value="CHITOPORIN"/>
    <property type="match status" value="1"/>
</dbReference>
<keyword evidence="2" id="KW-0813">Transport</keyword>